<feature type="transmembrane region" description="Helical" evidence="9">
    <location>
        <begin position="101"/>
        <end position="127"/>
    </location>
</feature>
<feature type="transmembrane region" description="Helical" evidence="9">
    <location>
        <begin position="21"/>
        <end position="46"/>
    </location>
</feature>
<evidence type="ECO:0000313" key="11">
    <source>
        <dbReference type="EMBL" id="MBF1673068.1"/>
    </source>
</evidence>
<comment type="similarity">
    <text evidence="9">Belongs to the binding-protein-dependent transport system permease family.</text>
</comment>
<reference evidence="11" key="1">
    <citation type="submission" date="2020-04" db="EMBL/GenBank/DDBJ databases">
        <title>Deep metagenomics examines the oral microbiome during advanced dental caries in children, revealing novel taxa and co-occurrences with host molecules.</title>
        <authorList>
            <person name="Baker J.L."/>
            <person name="Morton J.T."/>
            <person name="Dinis M."/>
            <person name="Alvarez R."/>
            <person name="Tran N.C."/>
            <person name="Knight R."/>
            <person name="Edlund A."/>
        </authorList>
    </citation>
    <scope>NUCLEOTIDE SEQUENCE</scope>
    <source>
        <strain evidence="11">JCVI_47_bin.3</strain>
    </source>
</reference>
<dbReference type="Gene3D" id="1.10.3720.10">
    <property type="entry name" value="MetI-like"/>
    <property type="match status" value="1"/>
</dbReference>
<dbReference type="GO" id="GO:0015419">
    <property type="term" value="F:ABC-type sulfate transporter activity"/>
    <property type="evidence" value="ECO:0007669"/>
    <property type="project" value="InterPro"/>
</dbReference>
<gene>
    <name evidence="11" type="ORF">HXO65_02540</name>
</gene>
<comment type="subcellular location">
    <subcellularLocation>
        <location evidence="9">Cell membrane</location>
        <topology evidence="9">Multi-pass membrane protein</topology>
    </subcellularLocation>
    <subcellularLocation>
        <location evidence="1">Membrane</location>
        <topology evidence="1">Multi-pass membrane protein</topology>
    </subcellularLocation>
</comment>
<dbReference type="GO" id="GO:0005886">
    <property type="term" value="C:plasma membrane"/>
    <property type="evidence" value="ECO:0007669"/>
    <property type="project" value="UniProtKB-SubCell"/>
</dbReference>
<evidence type="ECO:0000256" key="2">
    <source>
        <dbReference type="ARBA" id="ARBA00011779"/>
    </source>
</evidence>
<evidence type="ECO:0000256" key="5">
    <source>
        <dbReference type="ARBA" id="ARBA00022989"/>
    </source>
</evidence>
<keyword evidence="5 9" id="KW-1133">Transmembrane helix</keyword>
<dbReference type="AlphaFoldDB" id="A0A930LTF1"/>
<accession>A0A930LTF1</accession>
<dbReference type="PROSITE" id="PS50928">
    <property type="entry name" value="ABC_TM1"/>
    <property type="match status" value="1"/>
</dbReference>
<comment type="caution">
    <text evidence="11">The sequence shown here is derived from an EMBL/GenBank/DDBJ whole genome shotgun (WGS) entry which is preliminary data.</text>
</comment>
<keyword evidence="4 9" id="KW-0812">Transmembrane</keyword>
<feature type="transmembrane region" description="Helical" evidence="9">
    <location>
        <begin position="254"/>
        <end position="275"/>
    </location>
</feature>
<keyword evidence="3 9" id="KW-0813">Transport</keyword>
<evidence type="ECO:0000259" key="10">
    <source>
        <dbReference type="PROSITE" id="PS50928"/>
    </source>
</evidence>
<feature type="domain" description="ABC transmembrane type-1" evidence="10">
    <location>
        <begin position="64"/>
        <end position="270"/>
    </location>
</feature>
<evidence type="ECO:0000256" key="7">
    <source>
        <dbReference type="ARBA" id="ARBA00023136"/>
    </source>
</evidence>
<evidence type="ECO:0000256" key="9">
    <source>
        <dbReference type="RuleBase" id="RU363032"/>
    </source>
</evidence>
<feature type="transmembrane region" description="Helical" evidence="9">
    <location>
        <begin position="66"/>
        <end position="89"/>
    </location>
</feature>
<organism evidence="11 12">
    <name type="scientific">Rothia mucilaginosa</name>
    <dbReference type="NCBI Taxonomy" id="43675"/>
    <lineage>
        <taxon>Bacteria</taxon>
        <taxon>Bacillati</taxon>
        <taxon>Actinomycetota</taxon>
        <taxon>Actinomycetes</taxon>
        <taxon>Micrococcales</taxon>
        <taxon>Micrococcaceae</taxon>
        <taxon>Rothia</taxon>
    </lineage>
</organism>
<evidence type="ECO:0000256" key="4">
    <source>
        <dbReference type="ARBA" id="ARBA00022692"/>
    </source>
</evidence>
<dbReference type="PANTHER" id="PTHR30406:SF8">
    <property type="entry name" value="SULFATE TRANSPORT SYSTEM PERMEASE PROTEIN CYST"/>
    <property type="match status" value="1"/>
</dbReference>
<dbReference type="EMBL" id="JABZXS010000018">
    <property type="protein sequence ID" value="MBF1673068.1"/>
    <property type="molecule type" value="Genomic_DNA"/>
</dbReference>
<name>A0A930LTF1_9MICC</name>
<keyword evidence="6" id="KW-0764">Sulfate transport</keyword>
<dbReference type="InterPro" id="IPR035906">
    <property type="entry name" value="MetI-like_sf"/>
</dbReference>
<evidence type="ECO:0000313" key="12">
    <source>
        <dbReference type="Proteomes" id="UP000785653"/>
    </source>
</evidence>
<sequence>MSASSSARRAQRSSARLFASVPRSFTIPAFIGLLVIAGPLLGLFLNVPWSQLGTVFTPQVMGAANLSLSTAAVSTLICGLLGAPISLLLSKVLNRSRLHRFGAVLYAIIYTPVILSPVVSGLGLLFFWGRKGLIGSYLYQAGISIPFTSNAVIIAQTFVALPFFVATAVTTLQAIPREYEEIALVEGAGPAEVTFKVLLPLAAPGLATAFLLSFARALGEYGATVTFAGNVQGKTQTIPLAIDLAINSSDLPSALGSALILISLYLGIFGVLGLARTLKKLRERLG</sequence>
<dbReference type="InterPro" id="IPR005667">
    <property type="entry name" value="Sulph_transpt2"/>
</dbReference>
<evidence type="ECO:0000256" key="8">
    <source>
        <dbReference type="ARBA" id="ARBA00025323"/>
    </source>
</evidence>
<evidence type="ECO:0000256" key="3">
    <source>
        <dbReference type="ARBA" id="ARBA00022448"/>
    </source>
</evidence>
<keyword evidence="7 9" id="KW-0472">Membrane</keyword>
<dbReference type="Pfam" id="PF00528">
    <property type="entry name" value="BPD_transp_1"/>
    <property type="match status" value="1"/>
</dbReference>
<evidence type="ECO:0000256" key="6">
    <source>
        <dbReference type="ARBA" id="ARBA00023032"/>
    </source>
</evidence>
<dbReference type="Proteomes" id="UP000785653">
    <property type="component" value="Unassembled WGS sequence"/>
</dbReference>
<protein>
    <submittedName>
        <fullName evidence="11">ABC transporter permease subunit</fullName>
    </submittedName>
</protein>
<feature type="transmembrane region" description="Helical" evidence="9">
    <location>
        <begin position="193"/>
        <end position="215"/>
    </location>
</feature>
<evidence type="ECO:0000256" key="1">
    <source>
        <dbReference type="ARBA" id="ARBA00004141"/>
    </source>
</evidence>
<comment type="function">
    <text evidence="8">Part of the ABC transporter complex CysAWTP (TC 3.A.1.6.1) involved in sulfate/thiosulfate import. Probably responsible for the translocation of the substrate across the membrane.</text>
</comment>
<dbReference type="InterPro" id="IPR000515">
    <property type="entry name" value="MetI-like"/>
</dbReference>
<proteinExistence type="inferred from homology"/>
<dbReference type="PANTHER" id="PTHR30406">
    <property type="entry name" value="SULFATE TRANSPORT SYSTEM PERMEASE PROTEIN"/>
    <property type="match status" value="1"/>
</dbReference>
<comment type="subunit">
    <text evidence="2">The complex is composed of two ATP-binding proteins (CysA), two transmembrane proteins (CysT and CysW) and a solute-binding protein (CysP).</text>
</comment>
<dbReference type="SUPFAM" id="SSF161098">
    <property type="entry name" value="MetI-like"/>
    <property type="match status" value="1"/>
</dbReference>
<dbReference type="CDD" id="cd06261">
    <property type="entry name" value="TM_PBP2"/>
    <property type="match status" value="1"/>
</dbReference>
<feature type="transmembrane region" description="Helical" evidence="9">
    <location>
        <begin position="147"/>
        <end position="172"/>
    </location>
</feature>